<protein>
    <submittedName>
        <fullName evidence="1">Uncharacterized protein</fullName>
    </submittedName>
</protein>
<reference evidence="1 2" key="1">
    <citation type="submission" date="2021-06" db="EMBL/GenBank/DDBJ databases">
        <title>Caerostris darwini draft genome.</title>
        <authorList>
            <person name="Kono N."/>
            <person name="Arakawa K."/>
        </authorList>
    </citation>
    <scope>NUCLEOTIDE SEQUENCE [LARGE SCALE GENOMIC DNA]</scope>
</reference>
<proteinExistence type="predicted"/>
<dbReference type="AlphaFoldDB" id="A0AAV4U0U2"/>
<dbReference type="Proteomes" id="UP001054837">
    <property type="component" value="Unassembled WGS sequence"/>
</dbReference>
<organism evidence="1 2">
    <name type="scientific">Caerostris darwini</name>
    <dbReference type="NCBI Taxonomy" id="1538125"/>
    <lineage>
        <taxon>Eukaryota</taxon>
        <taxon>Metazoa</taxon>
        <taxon>Ecdysozoa</taxon>
        <taxon>Arthropoda</taxon>
        <taxon>Chelicerata</taxon>
        <taxon>Arachnida</taxon>
        <taxon>Araneae</taxon>
        <taxon>Araneomorphae</taxon>
        <taxon>Entelegynae</taxon>
        <taxon>Araneoidea</taxon>
        <taxon>Araneidae</taxon>
        <taxon>Caerostris</taxon>
    </lineage>
</organism>
<gene>
    <name evidence="1" type="ORF">CDAR_69731</name>
</gene>
<keyword evidence="2" id="KW-1185">Reference proteome</keyword>
<evidence type="ECO:0000313" key="2">
    <source>
        <dbReference type="Proteomes" id="UP001054837"/>
    </source>
</evidence>
<accession>A0AAV4U0U2</accession>
<comment type="caution">
    <text evidence="1">The sequence shown here is derived from an EMBL/GenBank/DDBJ whole genome shotgun (WGS) entry which is preliminary data.</text>
</comment>
<sequence length="142" mass="16269">MGNYFPSNTRRNELLVNSRERKKKAFLIPKNYRSDINVTDVYFLEPNNEPLDVETLLQRRKLRKVQGCWSTIGVKARDCLEEIRYPVSNIRGIHPTVSTGPGAVTPSKVNSQVVNKVSRNLSSLSLNCNNLARQLQFFFARD</sequence>
<dbReference type="EMBL" id="BPLQ01010518">
    <property type="protein sequence ID" value="GIY51367.1"/>
    <property type="molecule type" value="Genomic_DNA"/>
</dbReference>
<name>A0AAV4U0U2_9ARAC</name>
<evidence type="ECO:0000313" key="1">
    <source>
        <dbReference type="EMBL" id="GIY51367.1"/>
    </source>
</evidence>